<reference evidence="1" key="1">
    <citation type="journal article" date="2019" name="MBio">
        <title>Virus Genomes from Deep Sea Sediments Expand the Ocean Megavirome and Support Independent Origins of Viral Gigantism.</title>
        <authorList>
            <person name="Backstrom D."/>
            <person name="Yutin N."/>
            <person name="Jorgensen S.L."/>
            <person name="Dharamshi J."/>
            <person name="Homa F."/>
            <person name="Zaremba-Niedwiedzka K."/>
            <person name="Spang A."/>
            <person name="Wolf Y.I."/>
            <person name="Koonin E.V."/>
            <person name="Ettema T.J."/>
        </authorList>
    </citation>
    <scope>NUCLEOTIDE SEQUENCE</scope>
</reference>
<dbReference type="EMBL" id="MK500327">
    <property type="protein sequence ID" value="QBK85731.1"/>
    <property type="molecule type" value="Genomic_DNA"/>
</dbReference>
<protein>
    <submittedName>
        <fullName evidence="1">Uncharacterized protein</fullName>
    </submittedName>
</protein>
<sequence>MKRTAPKNIPKKTRVEDKLTWTEPLFPTGQTPSPKTNVLARYFRGDPVISEFSKLYNELYLK</sequence>
<evidence type="ECO:0000313" key="1">
    <source>
        <dbReference type="EMBL" id="QBK85731.1"/>
    </source>
</evidence>
<accession>A0A481YR85</accession>
<organism evidence="1">
    <name type="scientific">Marseillevirus LCMAC101</name>
    <dbReference type="NCBI Taxonomy" id="2506602"/>
    <lineage>
        <taxon>Viruses</taxon>
        <taxon>Varidnaviria</taxon>
        <taxon>Bamfordvirae</taxon>
        <taxon>Nucleocytoviricota</taxon>
        <taxon>Megaviricetes</taxon>
        <taxon>Pimascovirales</taxon>
        <taxon>Pimascovirales incertae sedis</taxon>
        <taxon>Marseilleviridae</taxon>
    </lineage>
</organism>
<gene>
    <name evidence="1" type="ORF">LCMAC101_03260</name>
</gene>
<name>A0A481YR85_9VIRU</name>
<proteinExistence type="predicted"/>